<reference evidence="2 3" key="1">
    <citation type="submission" date="2020-01" db="EMBL/GenBank/DDBJ databases">
        <title>Insect and environment-associated Actinomycetes.</title>
        <authorList>
            <person name="Currrie C."/>
            <person name="Chevrette M."/>
            <person name="Carlson C."/>
            <person name="Stubbendieck R."/>
            <person name="Wendt-Pienkowski E."/>
        </authorList>
    </citation>
    <scope>NUCLEOTIDE SEQUENCE [LARGE SCALE GENOMIC DNA]</scope>
    <source>
        <strain evidence="2 3">SID8386</strain>
    </source>
</reference>
<comment type="caution">
    <text evidence="2">The sequence shown here is derived from an EMBL/GenBank/DDBJ whole genome shotgun (WGS) entry which is preliminary data.</text>
</comment>
<evidence type="ECO:0000256" key="1">
    <source>
        <dbReference type="SAM" id="Coils"/>
    </source>
</evidence>
<feature type="coiled-coil region" evidence="1">
    <location>
        <begin position="13"/>
        <end position="61"/>
    </location>
</feature>
<accession>A0ABX0BXZ6</accession>
<gene>
    <name evidence="2" type="ORF">G3I59_31200</name>
</gene>
<name>A0ABX0BXZ6_9PSEU</name>
<dbReference type="Proteomes" id="UP000470404">
    <property type="component" value="Unassembled WGS sequence"/>
</dbReference>
<sequence length="88" mass="10167">MTEDVTGDMPVKLRRLSKLLETTVERLEEVESLQAVTVGEQDEISERLAALAERLRIAMERRCACMTRETLAEDPFRNSTEHEEYRPS</sequence>
<dbReference type="RefSeq" id="WP_067580309.1">
    <property type="nucleotide sequence ID" value="NZ_JAAGNC010000160.1"/>
</dbReference>
<evidence type="ECO:0000313" key="2">
    <source>
        <dbReference type="EMBL" id="NEC59934.1"/>
    </source>
</evidence>
<keyword evidence="3" id="KW-1185">Reference proteome</keyword>
<protein>
    <submittedName>
        <fullName evidence="2">Uncharacterized protein</fullName>
    </submittedName>
</protein>
<dbReference type="EMBL" id="JAAGNC010000160">
    <property type="protein sequence ID" value="NEC59934.1"/>
    <property type="molecule type" value="Genomic_DNA"/>
</dbReference>
<proteinExistence type="predicted"/>
<keyword evidence="1" id="KW-0175">Coiled coil</keyword>
<evidence type="ECO:0000313" key="3">
    <source>
        <dbReference type="Proteomes" id="UP000470404"/>
    </source>
</evidence>
<organism evidence="2 3">
    <name type="scientific">Amycolatopsis rubida</name>
    <dbReference type="NCBI Taxonomy" id="112413"/>
    <lineage>
        <taxon>Bacteria</taxon>
        <taxon>Bacillati</taxon>
        <taxon>Actinomycetota</taxon>
        <taxon>Actinomycetes</taxon>
        <taxon>Pseudonocardiales</taxon>
        <taxon>Pseudonocardiaceae</taxon>
        <taxon>Amycolatopsis</taxon>
    </lineage>
</organism>